<dbReference type="OrthoDB" id="6135932at2759"/>
<gene>
    <name evidence="4" type="primary">LOC111107193</name>
</gene>
<keyword evidence="3" id="KW-1185">Reference proteome</keyword>
<accession>A0A8B8B4E6</accession>
<evidence type="ECO:0000313" key="3">
    <source>
        <dbReference type="Proteomes" id="UP000694844"/>
    </source>
</evidence>
<dbReference type="RefSeq" id="XP_022297958.1">
    <property type="nucleotide sequence ID" value="XM_022442250.1"/>
</dbReference>
<evidence type="ECO:0000256" key="1">
    <source>
        <dbReference type="SAM" id="MobiDB-lite"/>
    </source>
</evidence>
<sequence>MDVESSSSTAGDSPQRVVRGRPRGTGRGRYSGTRARGSATAPRGRRGRGGRTAEGRDAVLQLTRERSDVAKRHVQTLNLEQCQDILVQIATQSASVILDIMEQSNPSPEQPQPMPGVPAWCTCSRCRDMPTEEEKVCCGRSPEHCTTLLPMKQYWL</sequence>
<name>A0A8B8B4E6_CRAVI</name>
<organism evidence="3 4">
    <name type="scientific">Crassostrea virginica</name>
    <name type="common">Eastern oyster</name>
    <dbReference type="NCBI Taxonomy" id="6565"/>
    <lineage>
        <taxon>Eukaryota</taxon>
        <taxon>Metazoa</taxon>
        <taxon>Spiralia</taxon>
        <taxon>Lophotrochozoa</taxon>
        <taxon>Mollusca</taxon>
        <taxon>Bivalvia</taxon>
        <taxon>Autobranchia</taxon>
        <taxon>Pteriomorphia</taxon>
        <taxon>Ostreida</taxon>
        <taxon>Ostreoidea</taxon>
        <taxon>Ostreidae</taxon>
        <taxon>Crassostrea</taxon>
    </lineage>
</organism>
<proteinExistence type="predicted"/>
<feature type="domain" description="P2X purinoreceptor 7 intracellular" evidence="2">
    <location>
        <begin position="69"/>
        <end position="148"/>
    </location>
</feature>
<dbReference type="PANTHER" id="PTHR36981:SF3">
    <property type="entry name" value="UBIQUITIN-LIKE PROTEASE FAMILY PROFILE DOMAIN-CONTAINING PROTEIN"/>
    <property type="match status" value="1"/>
</dbReference>
<evidence type="ECO:0000259" key="2">
    <source>
        <dbReference type="Pfam" id="PF20478"/>
    </source>
</evidence>
<reference evidence="4" key="1">
    <citation type="submission" date="2025-08" db="UniProtKB">
        <authorList>
            <consortium name="RefSeq"/>
        </authorList>
    </citation>
    <scope>IDENTIFICATION</scope>
    <source>
        <tissue evidence="4">Whole sample</tissue>
    </source>
</reference>
<evidence type="ECO:0000313" key="4">
    <source>
        <dbReference type="RefSeq" id="XP_022297958.1"/>
    </source>
</evidence>
<dbReference type="Pfam" id="PF20478">
    <property type="entry name" value="P2RX7_C"/>
    <property type="match status" value="1"/>
</dbReference>
<feature type="compositionally biased region" description="Polar residues" evidence="1">
    <location>
        <begin position="1"/>
        <end position="12"/>
    </location>
</feature>
<dbReference type="AlphaFoldDB" id="A0A8B8B4E6"/>
<feature type="region of interest" description="Disordered" evidence="1">
    <location>
        <begin position="1"/>
        <end position="57"/>
    </location>
</feature>
<dbReference type="GeneID" id="111107193"/>
<protein>
    <submittedName>
        <fullName evidence="4">Uncharacterized protein LOC111107193 isoform X2</fullName>
    </submittedName>
</protein>
<feature type="compositionally biased region" description="Low complexity" evidence="1">
    <location>
        <begin position="30"/>
        <end position="42"/>
    </location>
</feature>
<dbReference type="PANTHER" id="PTHR36981">
    <property type="entry name" value="ZGC:195170"/>
    <property type="match status" value="1"/>
</dbReference>
<dbReference type="Proteomes" id="UP000694844">
    <property type="component" value="Chromosome 8"/>
</dbReference>
<dbReference type="InterPro" id="IPR046815">
    <property type="entry name" value="P2RX7_C"/>
</dbReference>